<evidence type="ECO:0000313" key="11">
    <source>
        <dbReference type="Proteomes" id="UP000182658"/>
    </source>
</evidence>
<dbReference type="STRING" id="1408157.A0A1J7K063"/>
<dbReference type="Gene3D" id="1.10.8.60">
    <property type="match status" value="1"/>
</dbReference>
<feature type="compositionally biased region" description="Polar residues" evidence="8">
    <location>
        <begin position="1363"/>
        <end position="1385"/>
    </location>
</feature>
<dbReference type="OrthoDB" id="5421at2759"/>
<evidence type="ECO:0000259" key="9">
    <source>
        <dbReference type="SMART" id="SM00382"/>
    </source>
</evidence>
<evidence type="ECO:0000256" key="1">
    <source>
        <dbReference type="ARBA" id="ARBA00004123"/>
    </source>
</evidence>
<dbReference type="SUPFAM" id="SSF52540">
    <property type="entry name" value="P-loop containing nucleoside triphosphate hydrolases"/>
    <property type="match status" value="2"/>
</dbReference>
<keyword evidence="11" id="KW-1185">Reference proteome</keyword>
<dbReference type="Gene3D" id="3.40.50.300">
    <property type="entry name" value="P-loop containing nucleotide triphosphate hydrolases"/>
    <property type="match status" value="2"/>
</dbReference>
<comment type="subcellular location">
    <subcellularLocation>
        <location evidence="1">Nucleus</location>
    </subcellularLocation>
</comment>
<keyword evidence="5" id="KW-0067">ATP-binding</keyword>
<feature type="region of interest" description="Disordered" evidence="8">
    <location>
        <begin position="1363"/>
        <end position="1519"/>
    </location>
</feature>
<feature type="region of interest" description="Disordered" evidence="8">
    <location>
        <begin position="526"/>
        <end position="557"/>
    </location>
</feature>
<dbReference type="EMBL" id="KV875094">
    <property type="protein sequence ID" value="OIW33498.1"/>
    <property type="molecule type" value="Genomic_DNA"/>
</dbReference>
<evidence type="ECO:0000256" key="8">
    <source>
        <dbReference type="SAM" id="MobiDB-lite"/>
    </source>
</evidence>
<gene>
    <name evidence="10" type="ORF">CONLIGDRAFT_628401</name>
</gene>
<feature type="compositionally biased region" description="Polar residues" evidence="8">
    <location>
        <begin position="1533"/>
        <end position="1545"/>
    </location>
</feature>
<dbReference type="FunCoup" id="A0A1J7K063">
    <property type="interactions" value="702"/>
</dbReference>
<feature type="compositionally biased region" description="Polar residues" evidence="8">
    <location>
        <begin position="1428"/>
        <end position="1444"/>
    </location>
</feature>
<dbReference type="GO" id="GO:0005524">
    <property type="term" value="F:ATP binding"/>
    <property type="evidence" value="ECO:0007669"/>
    <property type="project" value="UniProtKB-KW"/>
</dbReference>
<dbReference type="InterPro" id="IPR041569">
    <property type="entry name" value="AAA_lid_3"/>
</dbReference>
<dbReference type="InterPro" id="IPR045199">
    <property type="entry name" value="ATAD2-like"/>
</dbReference>
<dbReference type="FunFam" id="3.40.50.300:FF:001218">
    <property type="entry name" value="AAA family ATPase, putative"/>
    <property type="match status" value="1"/>
</dbReference>
<feature type="compositionally biased region" description="Basic residues" evidence="8">
    <location>
        <begin position="340"/>
        <end position="352"/>
    </location>
</feature>
<feature type="compositionally biased region" description="Polar residues" evidence="8">
    <location>
        <begin position="1458"/>
        <end position="1468"/>
    </location>
</feature>
<feature type="compositionally biased region" description="Polar residues" evidence="8">
    <location>
        <begin position="1559"/>
        <end position="1587"/>
    </location>
</feature>
<name>A0A1J7K063_9PEZI</name>
<evidence type="ECO:0000256" key="3">
    <source>
        <dbReference type="ARBA" id="ARBA00022741"/>
    </source>
</evidence>
<feature type="compositionally biased region" description="Acidic residues" evidence="8">
    <location>
        <begin position="415"/>
        <end position="433"/>
    </location>
</feature>
<dbReference type="Pfam" id="PF17862">
    <property type="entry name" value="AAA_lid_3"/>
    <property type="match status" value="1"/>
</dbReference>
<reference evidence="10 11" key="1">
    <citation type="submission" date="2016-10" db="EMBL/GenBank/DDBJ databases">
        <title>Draft genome sequence of Coniochaeta ligniaria NRRL30616, a lignocellulolytic fungus for bioabatement of inhibitors in plant biomass hydrolysates.</title>
        <authorList>
            <consortium name="DOE Joint Genome Institute"/>
            <person name="Jimenez D.J."/>
            <person name="Hector R.E."/>
            <person name="Riley R."/>
            <person name="Sun H."/>
            <person name="Grigoriev I.V."/>
            <person name="Van Elsas J.D."/>
            <person name="Nichols N.N."/>
        </authorList>
    </citation>
    <scope>NUCLEOTIDE SEQUENCE [LARGE SCALE GENOMIC DNA]</scope>
    <source>
        <strain evidence="10 11">NRRL 30616</strain>
    </source>
</reference>
<dbReference type="InterPro" id="IPR003959">
    <property type="entry name" value="ATPase_AAA_core"/>
</dbReference>
<feature type="compositionally biased region" description="Polar residues" evidence="8">
    <location>
        <begin position="1475"/>
        <end position="1518"/>
    </location>
</feature>
<feature type="compositionally biased region" description="Acidic residues" evidence="8">
    <location>
        <begin position="246"/>
        <end position="292"/>
    </location>
</feature>
<proteinExistence type="inferred from homology"/>
<feature type="compositionally biased region" description="Acidic residues" evidence="8">
    <location>
        <begin position="64"/>
        <end position="93"/>
    </location>
</feature>
<dbReference type="CDD" id="cd00009">
    <property type="entry name" value="AAA"/>
    <property type="match status" value="1"/>
</dbReference>
<dbReference type="PANTHER" id="PTHR23069">
    <property type="entry name" value="AAA DOMAIN-CONTAINING"/>
    <property type="match status" value="1"/>
</dbReference>
<dbReference type="GO" id="GO:0003682">
    <property type="term" value="F:chromatin binding"/>
    <property type="evidence" value="ECO:0007669"/>
    <property type="project" value="TreeGrafter"/>
</dbReference>
<accession>A0A1J7K063</accession>
<evidence type="ECO:0000256" key="6">
    <source>
        <dbReference type="ARBA" id="ARBA00023117"/>
    </source>
</evidence>
<comment type="similarity">
    <text evidence="2">Belongs to the AAA ATPase family.</text>
</comment>
<keyword evidence="3" id="KW-0547">Nucleotide-binding</keyword>
<dbReference type="Pfam" id="PF00004">
    <property type="entry name" value="AAA"/>
    <property type="match status" value="2"/>
</dbReference>
<feature type="compositionally biased region" description="Basic residues" evidence="8">
    <location>
        <begin position="440"/>
        <end position="449"/>
    </location>
</feature>
<feature type="region of interest" description="Disordered" evidence="8">
    <location>
        <begin position="1"/>
        <end position="510"/>
    </location>
</feature>
<dbReference type="GO" id="GO:0005634">
    <property type="term" value="C:nucleus"/>
    <property type="evidence" value="ECO:0007669"/>
    <property type="project" value="UniProtKB-SubCell"/>
</dbReference>
<feature type="region of interest" description="Disordered" evidence="8">
    <location>
        <begin position="1533"/>
        <end position="1587"/>
    </location>
</feature>
<keyword evidence="4" id="KW-0378">Hydrolase</keyword>
<feature type="compositionally biased region" description="Acidic residues" evidence="8">
    <location>
        <begin position="1391"/>
        <end position="1401"/>
    </location>
</feature>
<evidence type="ECO:0000313" key="10">
    <source>
        <dbReference type="EMBL" id="OIW33498.1"/>
    </source>
</evidence>
<dbReference type="GO" id="GO:0045815">
    <property type="term" value="P:transcription initiation-coupled chromatin remodeling"/>
    <property type="evidence" value="ECO:0007669"/>
    <property type="project" value="TreeGrafter"/>
</dbReference>
<evidence type="ECO:0000256" key="7">
    <source>
        <dbReference type="ARBA" id="ARBA00023242"/>
    </source>
</evidence>
<dbReference type="GO" id="GO:0016887">
    <property type="term" value="F:ATP hydrolysis activity"/>
    <property type="evidence" value="ECO:0007669"/>
    <property type="project" value="InterPro"/>
</dbReference>
<dbReference type="GO" id="GO:0006334">
    <property type="term" value="P:nucleosome assembly"/>
    <property type="evidence" value="ECO:0007669"/>
    <property type="project" value="TreeGrafter"/>
</dbReference>
<dbReference type="InterPro" id="IPR003960">
    <property type="entry name" value="ATPase_AAA_CS"/>
</dbReference>
<feature type="domain" description="AAA+ ATPase" evidence="9">
    <location>
        <begin position="953"/>
        <end position="1128"/>
    </location>
</feature>
<feature type="compositionally biased region" description="Acidic residues" evidence="8">
    <location>
        <begin position="117"/>
        <end position="135"/>
    </location>
</feature>
<dbReference type="Proteomes" id="UP000182658">
    <property type="component" value="Unassembled WGS sequence"/>
</dbReference>
<dbReference type="InParanoid" id="A0A1J7K063"/>
<feature type="domain" description="AAA+ ATPase" evidence="9">
    <location>
        <begin position="651"/>
        <end position="792"/>
    </location>
</feature>
<dbReference type="FunFam" id="3.40.50.300:FF:000061">
    <property type="entry name" value="ATPase family, AAA domain-containing 2"/>
    <property type="match status" value="1"/>
</dbReference>
<sequence length="1680" mass="184536">MPSKRKRDILDGFDPNKSDSEDENFDPTEERPRKPNVKRSRLSKPKRSGGSQRGRRGNKYLGSDIEDDEEEVSESEDVSFGEEEHDEEEDDDVPVGATGRRMRKAAVKHPSYKESSPEEEDVVRESDNDDDEVEDLPPKTSSQPKRKIVVLKAQAGRLASLGRGKAPAVAPTRRATRARTEETEEALVEFSNSGKHVLPVPSRASRSKSPETAGRSGRATRGAKGVKKPPAPIEEATQETDSKVEEEADQVDEEPQDDQAEQEVPEVADVDVENAGGDNDDMKDELGEDAPEAEVQPVIVEDEDDDDVGPITRRTRGARASMSQAAATQEADDETDMNTGRRRLRRKTRSRKSLQEPSSDFEPGDDEGSDDGAANKAADHNMDESSSPTPRGRRAGASQPKTRVSTRRSQRNQDSGDEEVELDKDELADELEELRESSRSRRPRRRRQRSPSIQYEQPTAKRRRATKPVDYSIKAIDPAAFEVEDDDEPAQTPARRKGGRGGATGGWERGFNTTYGPFGGGGGAGSLLGGPWGTGATGGVDSDSSDDEMVQRSGVGGAVGMTPTSAAAPIGLFGVPGAAAAADAGGVGGATPNVGKVKNQKALADADPLGVDLNVDFSKVGGLQGHIDQLKEMVQLPLLYPELFQRFHVTPPRGVLFHGPPGTGKTLLARALANSVGTGGRKITFYMRKGADALSKWVGEAEKQLRLLFEEARRTQPSIIFFDEIDGLAPVRSSKQEQIHASIVSTLLALMDGMDGRGQVIVIGATNRPDNIDPALRRPGRFDREFYFPLPDKEGRRSIIDINTKDWGMSEQFRDLLAERTKGYGGADLRALCTEAALNAIQRTYPQIYSSKEKLIVNPDKIDIHATDFMLSIKKLVPSSERQAASAATPLPKSVEPLLRSQYKAVIKALNDILPRKKKLTALEEAMYEVPEDADHGFGREQMSTEFERSRIFRPRLLITGKSGMGQTYLASAILHHLEGVHVQNFDLATLLGDGRPLEQVIVSHFIEVKRHKPSVIYIPAIDGWWEAMSGAAITTFKTMLRTIPPTDPILLLGTSELEVPELDSALLRDLFGFSRRNRAVVERPNKDVRIEYFSNVIAHARKSPNEFPDPADRKRRVLEDLPVAPPPPPKVLTKAEVKAQRKADLHSLNILKTRLQPIMDQIHRKYRKFRQPVIPINQVAYLFDESDPNYVRPDLAEGEKRPYEIARDKEGTEGIRDTVTGKFFYNLETTTIEERLANGYYCRPRDFYADINRLYNDAKNIGDRERALKANELRTNVEVDVTDIEQQLSNMGIRFEEIYERQLTRARDEAARAAKKKAMQNVVDLVQTDITQENDSDSQGPVGIGFPIPGASTTRARFQVMSPRSNGHGASSGSHLTNGNSVPSRHNGDDTEMGGMEEETQPNSGHSDFMRPPWPPAGGSRVLGESTRATAGTTQISQVSAITSIPPGMSPSAVVNDASTTKTSDPSTGHRGSDLSTQRTNGLQNSNPEEQSQMPDTQQQFASQGPSQSTSDSQWPHSQAHGVLRGVIKNPTEQRSPASSQAQPGSKPAAASAAIGNILNSDENRSSGASSVRNSGVSTNSSQHQQAVVDEAGLARFQDMIAEKTSGCTIEQLEQINRELMDEIWKTRHEWNRTKVLSQLRAVFNETIADIEQLQGLESSSQDLPPPHSRADDTYIVLR</sequence>
<feature type="compositionally biased region" description="Gly residues" evidence="8">
    <location>
        <begin position="526"/>
        <end position="538"/>
    </location>
</feature>
<evidence type="ECO:0000256" key="2">
    <source>
        <dbReference type="ARBA" id="ARBA00006914"/>
    </source>
</evidence>
<keyword evidence="7" id="KW-0539">Nucleus</keyword>
<evidence type="ECO:0000256" key="4">
    <source>
        <dbReference type="ARBA" id="ARBA00022801"/>
    </source>
</evidence>
<feature type="compositionally biased region" description="Basic and acidic residues" evidence="8">
    <location>
        <begin position="8"/>
        <end position="19"/>
    </location>
</feature>
<dbReference type="PANTHER" id="PTHR23069:SF0">
    <property type="entry name" value="TAT-BINDING HOMOLOG 7"/>
    <property type="match status" value="1"/>
</dbReference>
<dbReference type="GO" id="GO:0006337">
    <property type="term" value="P:nucleosome disassembly"/>
    <property type="evidence" value="ECO:0007669"/>
    <property type="project" value="TreeGrafter"/>
</dbReference>
<dbReference type="InterPro" id="IPR027417">
    <property type="entry name" value="P-loop_NTPase"/>
</dbReference>
<dbReference type="PROSITE" id="PS00674">
    <property type="entry name" value="AAA"/>
    <property type="match status" value="1"/>
</dbReference>
<organism evidence="10 11">
    <name type="scientific">Coniochaeta ligniaria NRRL 30616</name>
    <dbReference type="NCBI Taxonomy" id="1408157"/>
    <lineage>
        <taxon>Eukaryota</taxon>
        <taxon>Fungi</taxon>
        <taxon>Dikarya</taxon>
        <taxon>Ascomycota</taxon>
        <taxon>Pezizomycotina</taxon>
        <taxon>Sordariomycetes</taxon>
        <taxon>Sordariomycetidae</taxon>
        <taxon>Coniochaetales</taxon>
        <taxon>Coniochaetaceae</taxon>
        <taxon>Coniochaeta</taxon>
    </lineage>
</organism>
<dbReference type="InterPro" id="IPR003593">
    <property type="entry name" value="AAA+_ATPase"/>
</dbReference>
<keyword evidence="6" id="KW-0103">Bromodomain</keyword>
<feature type="compositionally biased region" description="Basic residues" evidence="8">
    <location>
        <begin position="34"/>
        <end position="58"/>
    </location>
</feature>
<protein>
    <submittedName>
        <fullName evidence="10">AAA-domain-containing protein</fullName>
    </submittedName>
</protein>
<evidence type="ECO:0000256" key="5">
    <source>
        <dbReference type="ARBA" id="ARBA00022840"/>
    </source>
</evidence>
<dbReference type="SMART" id="SM00382">
    <property type="entry name" value="AAA"/>
    <property type="match status" value="2"/>
</dbReference>
<dbReference type="CDD" id="cd05491">
    <property type="entry name" value="Bromo_TBP7_like"/>
    <property type="match status" value="1"/>
</dbReference>
<dbReference type="GO" id="GO:0042393">
    <property type="term" value="F:histone binding"/>
    <property type="evidence" value="ECO:0007669"/>
    <property type="project" value="TreeGrafter"/>
</dbReference>